<feature type="region of interest" description="Disordered" evidence="8">
    <location>
        <begin position="631"/>
        <end position="658"/>
    </location>
</feature>
<evidence type="ECO:0000256" key="8">
    <source>
        <dbReference type="SAM" id="MobiDB-lite"/>
    </source>
</evidence>
<dbReference type="SUPFAM" id="SSF53335">
    <property type="entry name" value="S-adenosyl-L-methionine-dependent methyltransferases"/>
    <property type="match status" value="1"/>
</dbReference>
<feature type="compositionally biased region" description="Low complexity" evidence="8">
    <location>
        <begin position="640"/>
        <end position="654"/>
    </location>
</feature>
<comment type="subcellular location">
    <subcellularLocation>
        <location evidence="1">Mitochondrion</location>
    </subcellularLocation>
</comment>
<dbReference type="EMBL" id="JAWCUI010000105">
    <property type="protein sequence ID" value="KAL1887905.1"/>
    <property type="molecule type" value="Genomic_DNA"/>
</dbReference>
<keyword evidence="10" id="KW-1185">Reference proteome</keyword>
<comment type="caution">
    <text evidence="9">The sequence shown here is derived from an EMBL/GenBank/DDBJ whole genome shotgun (WGS) entry which is preliminary data.</text>
</comment>
<keyword evidence="3 7" id="KW-0808">Transferase</keyword>
<feature type="compositionally biased region" description="Basic and acidic residues" evidence="8">
    <location>
        <begin position="466"/>
        <end position="478"/>
    </location>
</feature>
<evidence type="ECO:0000256" key="4">
    <source>
        <dbReference type="ARBA" id="ARBA00022691"/>
    </source>
</evidence>
<evidence type="ECO:0000256" key="5">
    <source>
        <dbReference type="ARBA" id="ARBA00022884"/>
    </source>
</evidence>
<feature type="region of interest" description="Disordered" evidence="8">
    <location>
        <begin position="51"/>
        <end position="162"/>
    </location>
</feature>
<keyword evidence="7" id="KW-0698">rRNA processing</keyword>
<sequence>MLAARAAPRRLLGAVPRLATPTVTRPQWHRLPPSPPLFVCRQCRFETTTTEAAATAEKPKVKRKRRTKAEMAAAAEAEAAAAVDTEKPKVKRTRKKKVTEDAEATDDEPSTRPKRGRKTNAEKEAEAREARRKKDADEAPTISMKYSTNANAPPRHALQKSSRIAEELHATGLWNYGRWSRTDLTAATDAIDTEARPKKRKVKGDRNRVNIVSESLCDDTLKYIEKSLLPRHKGCDILDIYPGVGLWSRKLHDLLQPRSHILLEPDEDLYQPWLQPLLDRPNVKVIPKSGIIWRELSNILTPEHLPHQVERPLQETPQRNDTLLVTANLAFFPKRKFGQFASLSQLVLYQFINSIRASSLFNKYGLVRMLVWVESSDRHGLLARSIQRRRRMAMDGEMATEWITEIAGPDDFSPWFIRDSKLDMASTHRTLARMEKAGISIPAGRAPMNVHEATKTSRPGPKHKKPPPERLDEPPEFERPYREELYDLECRYEDGEFEEKSANHRRMLQLQYRSNREAKVAETINDLLLRREKFADEHDIHATRAANIRLREQKWTDEFDALSDNDRQEYSLYKDNLHIFKQDPPVLTWDRRAVEPLVAKRDEFYPNAPCALLDIQPKAVHPLLRPTRARELQTTAKPASDGSGSTESTSTTEDIPSPWTPDYAHSADFFDLIIRGMLNQSADPVRKSIEAVWPGAAEGVLKYCPSLYDRRSGGHPVGGPYSELTARSLNEKQWIEILDAWMRWPFRPTLSQLARRISEEPETEDNEGMD</sequence>
<evidence type="ECO:0000256" key="6">
    <source>
        <dbReference type="ARBA" id="ARBA00024915"/>
    </source>
</evidence>
<protein>
    <recommendedName>
        <fullName evidence="7">rRNA adenine N(6)-methyltransferase</fullName>
        <ecNumber evidence="7">2.1.1.-</ecNumber>
    </recommendedName>
</protein>
<evidence type="ECO:0000256" key="3">
    <source>
        <dbReference type="ARBA" id="ARBA00022679"/>
    </source>
</evidence>
<dbReference type="Pfam" id="PF00398">
    <property type="entry name" value="RrnaAD"/>
    <property type="match status" value="1"/>
</dbReference>
<keyword evidence="4 7" id="KW-0949">S-adenosyl-L-methionine</keyword>
<evidence type="ECO:0000256" key="7">
    <source>
        <dbReference type="RuleBase" id="RU362106"/>
    </source>
</evidence>
<gene>
    <name evidence="9" type="ORF">Sste5346_009909</name>
</gene>
<feature type="compositionally biased region" description="Low complexity" evidence="8">
    <location>
        <begin position="70"/>
        <end position="82"/>
    </location>
</feature>
<dbReference type="InterPro" id="IPR029063">
    <property type="entry name" value="SAM-dependent_MTases_sf"/>
</dbReference>
<name>A0ABR3YHV2_9PEZI</name>
<feature type="region of interest" description="Disordered" evidence="8">
    <location>
        <begin position="446"/>
        <end position="478"/>
    </location>
</feature>
<accession>A0ABR3YHV2</accession>
<evidence type="ECO:0000313" key="10">
    <source>
        <dbReference type="Proteomes" id="UP001583186"/>
    </source>
</evidence>
<dbReference type="Proteomes" id="UP001583186">
    <property type="component" value="Unassembled WGS sequence"/>
</dbReference>
<comment type="similarity">
    <text evidence="7">Belongs to the class I-like SAM-binding methyltransferase superfamily. rRNA adenine N(6)-methyltransferase family.</text>
</comment>
<dbReference type="InterPro" id="IPR001737">
    <property type="entry name" value="KsgA/Erm"/>
</dbReference>
<dbReference type="Gene3D" id="3.40.50.150">
    <property type="entry name" value="Vaccinia Virus protein VP39"/>
    <property type="match status" value="1"/>
</dbReference>
<keyword evidence="2 7" id="KW-0489">Methyltransferase</keyword>
<dbReference type="Gene3D" id="1.10.8.100">
    <property type="entry name" value="Ribosomal RNA adenine dimethylase-like, domain 2"/>
    <property type="match status" value="1"/>
</dbReference>
<proteinExistence type="inferred from homology"/>
<dbReference type="InterPro" id="IPR023165">
    <property type="entry name" value="rRNA_Ade_diMease-like_C"/>
</dbReference>
<evidence type="ECO:0000256" key="2">
    <source>
        <dbReference type="ARBA" id="ARBA00022603"/>
    </source>
</evidence>
<organism evidence="9 10">
    <name type="scientific">Sporothrix stenoceras</name>
    <dbReference type="NCBI Taxonomy" id="5173"/>
    <lineage>
        <taxon>Eukaryota</taxon>
        <taxon>Fungi</taxon>
        <taxon>Dikarya</taxon>
        <taxon>Ascomycota</taxon>
        <taxon>Pezizomycotina</taxon>
        <taxon>Sordariomycetes</taxon>
        <taxon>Sordariomycetidae</taxon>
        <taxon>Ophiostomatales</taxon>
        <taxon>Ophiostomataceae</taxon>
        <taxon>Sporothrix</taxon>
    </lineage>
</organism>
<dbReference type="PANTHER" id="PTHR11727:SF17">
    <property type="entry name" value="DIMETHYLADENOSINE TRANSFERASE 1, MITOCHONDRIAL"/>
    <property type="match status" value="1"/>
</dbReference>
<evidence type="ECO:0000313" key="9">
    <source>
        <dbReference type="EMBL" id="KAL1887905.1"/>
    </source>
</evidence>
<comment type="function">
    <text evidence="6">Mitochondrial transcription factor that confers selective promoter recognition on the core subunit of the yeast mitochondrial RNA polymerase. Interacts with DNA in a non-specific manner.</text>
</comment>
<keyword evidence="5" id="KW-0694">RNA-binding</keyword>
<reference evidence="9 10" key="1">
    <citation type="journal article" date="2024" name="IMA Fungus">
        <title>IMA Genome - F19 : A genome assembly and annotation guide to empower mycologists, including annotated draft genome sequences of Ceratocystis pirilliformis, Diaporthe australafricana, Fusarium ophioides, Paecilomyces lecythidis, and Sporothrix stenoceras.</title>
        <authorList>
            <person name="Aylward J."/>
            <person name="Wilson A.M."/>
            <person name="Visagie C.M."/>
            <person name="Spraker J."/>
            <person name="Barnes I."/>
            <person name="Buitendag C."/>
            <person name="Ceriani C."/>
            <person name="Del Mar Angel L."/>
            <person name="du Plessis D."/>
            <person name="Fuchs T."/>
            <person name="Gasser K."/>
            <person name="Kramer D."/>
            <person name="Li W."/>
            <person name="Munsamy K."/>
            <person name="Piso A."/>
            <person name="Price J.L."/>
            <person name="Sonnekus B."/>
            <person name="Thomas C."/>
            <person name="van der Nest A."/>
            <person name="van Dijk A."/>
            <person name="van Heerden A."/>
            <person name="van Vuuren N."/>
            <person name="Yilmaz N."/>
            <person name="Duong T.A."/>
            <person name="van der Merwe N.A."/>
            <person name="Wingfield M.J."/>
            <person name="Wingfield B.D."/>
        </authorList>
    </citation>
    <scope>NUCLEOTIDE SEQUENCE [LARGE SCALE GENOMIC DNA]</scope>
    <source>
        <strain evidence="9 10">CMW 5346</strain>
    </source>
</reference>
<evidence type="ECO:0000256" key="1">
    <source>
        <dbReference type="ARBA" id="ARBA00004173"/>
    </source>
</evidence>
<feature type="compositionally biased region" description="Basic and acidic residues" evidence="8">
    <location>
        <begin position="119"/>
        <end position="137"/>
    </location>
</feature>
<dbReference type="EC" id="2.1.1.-" evidence="7"/>
<dbReference type="PANTHER" id="PTHR11727">
    <property type="entry name" value="DIMETHYLADENOSINE TRANSFERASE"/>
    <property type="match status" value="1"/>
</dbReference>